<reference evidence="4" key="1">
    <citation type="journal article" date="2019" name="Int. J. Syst. Evol. Microbiol.">
        <title>The Global Catalogue of Microorganisms (GCM) 10K type strain sequencing project: providing services to taxonomists for standard genome sequencing and annotation.</title>
        <authorList>
            <consortium name="The Broad Institute Genomics Platform"/>
            <consortium name="The Broad Institute Genome Sequencing Center for Infectious Disease"/>
            <person name="Wu L."/>
            <person name="Ma J."/>
        </authorList>
    </citation>
    <scope>NUCLEOTIDE SEQUENCE [LARGE SCALE GENOMIC DNA]</scope>
    <source>
        <strain evidence="4">JCM 17386</strain>
    </source>
</reference>
<evidence type="ECO:0000313" key="4">
    <source>
        <dbReference type="Proteomes" id="UP001501333"/>
    </source>
</evidence>
<gene>
    <name evidence="3" type="ORF">GCM10022250_43850</name>
</gene>
<dbReference type="Proteomes" id="UP001501333">
    <property type="component" value="Unassembled WGS sequence"/>
</dbReference>
<accession>A0ABP7YVA0</accession>
<keyword evidence="4" id="KW-1185">Reference proteome</keyword>
<proteinExistence type="predicted"/>
<feature type="transmembrane region" description="Helical" evidence="1">
    <location>
        <begin position="22"/>
        <end position="42"/>
    </location>
</feature>
<dbReference type="RefSeq" id="WP_229355269.1">
    <property type="nucleotide sequence ID" value="NZ_BAABAO010000016.1"/>
</dbReference>
<keyword evidence="1" id="KW-0472">Membrane</keyword>
<comment type="caution">
    <text evidence="3">The sequence shown here is derived from an EMBL/GenBank/DDBJ whole genome shotgun (WGS) entry which is preliminary data.</text>
</comment>
<organism evidence="3 4">
    <name type="scientific">Flavobacterium chungbukense</name>
    <dbReference type="NCBI Taxonomy" id="877464"/>
    <lineage>
        <taxon>Bacteria</taxon>
        <taxon>Pseudomonadati</taxon>
        <taxon>Bacteroidota</taxon>
        <taxon>Flavobacteriia</taxon>
        <taxon>Flavobacteriales</taxon>
        <taxon>Flavobacteriaceae</taxon>
        <taxon>Flavobacterium</taxon>
    </lineage>
</organism>
<evidence type="ECO:0000313" key="3">
    <source>
        <dbReference type="EMBL" id="GAA4141866.1"/>
    </source>
</evidence>
<keyword evidence="1" id="KW-0812">Transmembrane</keyword>
<dbReference type="Pfam" id="PF18736">
    <property type="entry name" value="pEK499_p136"/>
    <property type="match status" value="1"/>
</dbReference>
<sequence>MGIANGQYDVELIRRTKKLLETYQGTFNITLLMNSLLSLIVLPQQHNSRTRRLPFMNQDLDNIPEIQFILNSPNFVFDPRNFNYDLKNLLTRIRNGISHQRIEAISENNQWKGIIIEDGVGQIIGLHLELTIVEIRTLALYIAEKYLEEVGGELQNQPLWDF</sequence>
<evidence type="ECO:0000256" key="1">
    <source>
        <dbReference type="SAM" id="Phobius"/>
    </source>
</evidence>
<name>A0ABP7YVA0_9FLAO</name>
<dbReference type="EMBL" id="BAABAO010000016">
    <property type="protein sequence ID" value="GAA4141866.1"/>
    <property type="molecule type" value="Genomic_DNA"/>
</dbReference>
<keyword evidence="1" id="KW-1133">Transmembrane helix</keyword>
<dbReference type="InterPro" id="IPR041318">
    <property type="entry name" value="pEK499_p136"/>
</dbReference>
<protein>
    <recommendedName>
        <fullName evidence="2">pEK499-p136 HEPN domain-containing protein</fullName>
    </recommendedName>
</protein>
<evidence type="ECO:0000259" key="2">
    <source>
        <dbReference type="Pfam" id="PF18736"/>
    </source>
</evidence>
<feature type="domain" description="pEK499-p136 HEPN" evidence="2">
    <location>
        <begin position="5"/>
        <end position="151"/>
    </location>
</feature>